<feature type="domain" description="Tr-type G" evidence="9">
    <location>
        <begin position="1"/>
        <end position="169"/>
    </location>
</feature>
<dbReference type="EMBL" id="UIGB01000001">
    <property type="protein sequence ID" value="SUU83337.1"/>
    <property type="molecule type" value="Genomic_DNA"/>
</dbReference>
<dbReference type="InterPro" id="IPR057335">
    <property type="entry name" value="Beta-barrel_SelB"/>
</dbReference>
<evidence type="ECO:0000256" key="6">
    <source>
        <dbReference type="ARBA" id="ARBA00023134"/>
    </source>
</evidence>
<evidence type="ECO:0000256" key="4">
    <source>
        <dbReference type="ARBA" id="ARBA00022741"/>
    </source>
</evidence>
<dbReference type="InterPro" id="IPR015190">
    <property type="entry name" value="Elong_fac_SelB-wing-hlx_typ-2"/>
</dbReference>
<dbReference type="GO" id="GO:0005737">
    <property type="term" value="C:cytoplasm"/>
    <property type="evidence" value="ECO:0007669"/>
    <property type="project" value="UniProtKB-SubCell"/>
</dbReference>
<dbReference type="Gene3D" id="1.10.10.10">
    <property type="entry name" value="Winged helix-like DNA-binding domain superfamily/Winged helix DNA-binding domain"/>
    <property type="match status" value="3"/>
</dbReference>
<keyword evidence="3" id="KW-0963">Cytoplasm</keyword>
<reference evidence="10 11" key="1">
    <citation type="submission" date="2018-06" db="EMBL/GenBank/DDBJ databases">
        <authorList>
            <consortium name="Pathogen Informatics"/>
            <person name="Doyle S."/>
        </authorList>
    </citation>
    <scope>NUCLEOTIDE SEQUENCE [LARGE SCALE GENOMIC DNA]</scope>
    <source>
        <strain evidence="10 11">NCTC12722</strain>
    </source>
</reference>
<dbReference type="Pfam" id="PF00009">
    <property type="entry name" value="GTP_EFTU"/>
    <property type="match status" value="1"/>
</dbReference>
<dbReference type="SUPFAM" id="SSF50447">
    <property type="entry name" value="Translation proteins"/>
    <property type="match status" value="1"/>
</dbReference>
<dbReference type="Pfam" id="PF03144">
    <property type="entry name" value="GTP_EFTU_D2"/>
    <property type="match status" value="1"/>
</dbReference>
<dbReference type="InterPro" id="IPR027417">
    <property type="entry name" value="P-loop_NTPase"/>
</dbReference>
<dbReference type="PROSITE" id="PS00301">
    <property type="entry name" value="G_TR_1"/>
    <property type="match status" value="1"/>
</dbReference>
<dbReference type="InterPro" id="IPR009001">
    <property type="entry name" value="Transl_elong_EF1A/Init_IF2_C"/>
</dbReference>
<dbReference type="GO" id="GO:0001514">
    <property type="term" value="P:selenocysteine incorporation"/>
    <property type="evidence" value="ECO:0007669"/>
    <property type="project" value="InterPro"/>
</dbReference>
<organism evidence="10 11">
    <name type="scientific">Afipia felis</name>
    <name type="common">Cat scratch disease bacillus</name>
    <dbReference type="NCBI Taxonomy" id="1035"/>
    <lineage>
        <taxon>Bacteria</taxon>
        <taxon>Pseudomonadati</taxon>
        <taxon>Pseudomonadota</taxon>
        <taxon>Alphaproteobacteria</taxon>
        <taxon>Hyphomicrobiales</taxon>
        <taxon>Nitrobacteraceae</taxon>
        <taxon>Afipia</taxon>
    </lineage>
</organism>
<dbReference type="InterPro" id="IPR031157">
    <property type="entry name" value="G_TR_CS"/>
</dbReference>
<evidence type="ECO:0000256" key="3">
    <source>
        <dbReference type="ARBA" id="ARBA00022490"/>
    </source>
</evidence>
<dbReference type="PANTHER" id="PTHR43721">
    <property type="entry name" value="ELONGATION FACTOR TU-RELATED"/>
    <property type="match status" value="1"/>
</dbReference>
<dbReference type="CDD" id="cd15491">
    <property type="entry name" value="selB_III"/>
    <property type="match status" value="1"/>
</dbReference>
<dbReference type="NCBIfam" id="TIGR00475">
    <property type="entry name" value="selB"/>
    <property type="match status" value="1"/>
</dbReference>
<dbReference type="InterPro" id="IPR000795">
    <property type="entry name" value="T_Tr_GTP-bd_dom"/>
</dbReference>
<dbReference type="SUPFAM" id="SSF46785">
    <property type="entry name" value="Winged helix' DNA-binding domain"/>
    <property type="match status" value="3"/>
</dbReference>
<evidence type="ECO:0000256" key="1">
    <source>
        <dbReference type="ARBA" id="ARBA00004496"/>
    </source>
</evidence>
<dbReference type="Pfam" id="PF09106">
    <property type="entry name" value="WHD_2nd_SelB"/>
    <property type="match status" value="1"/>
</dbReference>
<dbReference type="Pfam" id="PF09107">
    <property type="entry name" value="WHD_3rd_SelB"/>
    <property type="match status" value="1"/>
</dbReference>
<keyword evidence="6" id="KW-0342">GTP-binding</keyword>
<evidence type="ECO:0000256" key="7">
    <source>
        <dbReference type="ARBA" id="ARBA00025526"/>
    </source>
</evidence>
<evidence type="ECO:0000256" key="5">
    <source>
        <dbReference type="ARBA" id="ARBA00022917"/>
    </source>
</evidence>
<dbReference type="Proteomes" id="UP000254343">
    <property type="component" value="Unassembled WGS sequence"/>
</dbReference>
<proteinExistence type="predicted"/>
<comment type="function">
    <text evidence="7">Translation factor necessary for the incorporation of selenocysteine into proteins. It probably replaces EF-Tu for the insertion of selenocysteine directed by the UGA codon. SelB binds GTP and GDP.</text>
</comment>
<dbReference type="PROSITE" id="PS51722">
    <property type="entry name" value="G_TR_2"/>
    <property type="match status" value="1"/>
</dbReference>
<evidence type="ECO:0000256" key="8">
    <source>
        <dbReference type="ARBA" id="ARBA00031615"/>
    </source>
</evidence>
<evidence type="ECO:0000313" key="10">
    <source>
        <dbReference type="EMBL" id="SUU83337.1"/>
    </source>
</evidence>
<evidence type="ECO:0000313" key="11">
    <source>
        <dbReference type="Proteomes" id="UP000254343"/>
    </source>
</evidence>
<dbReference type="RefSeq" id="WP_002718117.1">
    <property type="nucleotide sequence ID" value="NZ_UFSI01000001.1"/>
</dbReference>
<accession>A0A380W5B8</accession>
<dbReference type="InterPro" id="IPR004161">
    <property type="entry name" value="EFTu-like_2"/>
</dbReference>
<dbReference type="InterPro" id="IPR015191">
    <property type="entry name" value="SelB_WHD4"/>
</dbReference>
<dbReference type="CDD" id="cd04171">
    <property type="entry name" value="SelB"/>
    <property type="match status" value="1"/>
</dbReference>
<dbReference type="Pfam" id="PF25461">
    <property type="entry name" value="Beta-barrel_SelB"/>
    <property type="match status" value="1"/>
</dbReference>
<comment type="subcellular location">
    <subcellularLocation>
        <location evidence="1">Cytoplasm</location>
    </subcellularLocation>
</comment>
<dbReference type="InterPro" id="IPR036388">
    <property type="entry name" value="WH-like_DNA-bd_sf"/>
</dbReference>
<dbReference type="OrthoDB" id="9803139at2"/>
<dbReference type="GO" id="GO:0003746">
    <property type="term" value="F:translation elongation factor activity"/>
    <property type="evidence" value="ECO:0007669"/>
    <property type="project" value="InterPro"/>
</dbReference>
<dbReference type="Gene3D" id="3.40.50.300">
    <property type="entry name" value="P-loop containing nucleotide triphosphate hydrolases"/>
    <property type="match status" value="1"/>
</dbReference>
<dbReference type="GO" id="GO:0003924">
    <property type="term" value="F:GTPase activity"/>
    <property type="evidence" value="ECO:0007669"/>
    <property type="project" value="InterPro"/>
</dbReference>
<dbReference type="InterPro" id="IPR004535">
    <property type="entry name" value="Transl_elong_SelB"/>
</dbReference>
<keyword evidence="4" id="KW-0547">Nucleotide-binding</keyword>
<dbReference type="GO" id="GO:0005525">
    <property type="term" value="F:GTP binding"/>
    <property type="evidence" value="ECO:0007669"/>
    <property type="project" value="UniProtKB-KW"/>
</dbReference>
<dbReference type="SUPFAM" id="SSF50465">
    <property type="entry name" value="EF-Tu/eEF-1alpha/eIF2-gamma C-terminal domain"/>
    <property type="match status" value="1"/>
</dbReference>
<dbReference type="GO" id="GO:0004020">
    <property type="term" value="F:adenylylsulfate kinase activity"/>
    <property type="evidence" value="ECO:0007669"/>
    <property type="project" value="UniProtKB-EC"/>
</dbReference>
<dbReference type="InterPro" id="IPR036390">
    <property type="entry name" value="WH_DNA-bd_sf"/>
</dbReference>
<dbReference type="Gene3D" id="2.40.30.10">
    <property type="entry name" value="Translation factors"/>
    <property type="match status" value="1"/>
</dbReference>
<keyword evidence="5" id="KW-0648">Protein biosynthesis</keyword>
<protein>
    <recommendedName>
        <fullName evidence="2">Selenocysteine-specific elongation factor</fullName>
    </recommendedName>
    <alternativeName>
        <fullName evidence="8">SelB translation factor</fullName>
    </alternativeName>
</protein>
<dbReference type="InterPro" id="IPR009000">
    <property type="entry name" value="Transl_B-barrel_sf"/>
</dbReference>
<evidence type="ECO:0000259" key="9">
    <source>
        <dbReference type="PROSITE" id="PS51722"/>
    </source>
</evidence>
<gene>
    <name evidence="10" type="primary">selB_1</name>
    <name evidence="10" type="ORF">NCTC12722_00500</name>
</gene>
<dbReference type="GO" id="GO:0003723">
    <property type="term" value="F:RNA binding"/>
    <property type="evidence" value="ECO:0007669"/>
    <property type="project" value="InterPro"/>
</dbReference>
<dbReference type="InterPro" id="IPR050055">
    <property type="entry name" value="EF-Tu_GTPase"/>
</dbReference>
<dbReference type="AlphaFoldDB" id="A0A380W5B8"/>
<sequence length="646" mass="70859">MIVGTAGHIDHGKTALVRALTGVDTDRLKEEKARGISIDLGFAYLTAERGVVGFVDVPGHERFIHNMLAGIAGIDFAMLVVAANEGIKPQTEEHLQILDLLGLSRGVVALTKSDLVEVERLALISDEIAERLESTSLGDIPIVPVSTVTGNGIDELRRLILDAYDVESMPHGDGRFRMAVDRCFTLTGMGTIVTGAVMSGQIETGGHVVVTPSGIRAQVRSIHAQNRKTQIGRRGDRCALNLVGSDVSREAISRGDVIADPGLHCPADRLDVHLHLLASERRPLPHWTPVKLHHGTAQVVARTVILADGPLPPGSDGFVQLVLDRPTAATVGERFVVRDISDQRTIGGGRFLDLRGPTRKRRSPQRVSQLNALLKPSLKETLAGLLAVHPYYVALTAFGRDRALSQTQTDALVRDLGLTVLPHGADRLAISRETAQKLDADILAVLEDHHRNHAEMIGLGFEKLRIGLNPRLPAPALKGFLQQLVSARRVVIEGAWVRLASHAMHLSVPDERVWCKLSPLLEGTERFRPSRVRELSERLALTEYDIRRLLKALAKMGKVQEVSQDHFFMRETVVEILDVVIELAEKNSGRVTVADLRDRLDSGRKLAIDLLEFFDRHGVTIRRGDFRVLNQPKLGLFKSPKFATAG</sequence>
<name>A0A380W5B8_AFIFE</name>
<dbReference type="PANTHER" id="PTHR43721:SF22">
    <property type="entry name" value="ELONGATION FACTOR TU, MITOCHONDRIAL"/>
    <property type="match status" value="1"/>
</dbReference>
<dbReference type="SUPFAM" id="SSF52540">
    <property type="entry name" value="P-loop containing nucleoside triphosphate hydrolases"/>
    <property type="match status" value="1"/>
</dbReference>
<evidence type="ECO:0000256" key="2">
    <source>
        <dbReference type="ARBA" id="ARBA00015953"/>
    </source>
</evidence>